<keyword evidence="2" id="KW-0067">ATP-binding</keyword>
<name>A0AAV4M686_BABCB</name>
<proteinExistence type="predicted"/>
<protein>
    <submittedName>
        <fullName evidence="2">Branched-chain amino acid ABC transporter ATP-binding protein/permease</fullName>
    </submittedName>
</protein>
<dbReference type="Proteomes" id="UP001497744">
    <property type="component" value="Unassembled WGS sequence"/>
</dbReference>
<gene>
    <name evidence="2" type="ORF">BcabD6B2_57950</name>
</gene>
<feature type="compositionally biased region" description="Basic residues" evidence="1">
    <location>
        <begin position="88"/>
        <end position="106"/>
    </location>
</feature>
<feature type="region of interest" description="Disordered" evidence="1">
    <location>
        <begin position="66"/>
        <end position="126"/>
    </location>
</feature>
<keyword evidence="2" id="KW-0547">Nucleotide-binding</keyword>
<evidence type="ECO:0000313" key="3">
    <source>
        <dbReference type="Proteomes" id="UP001497744"/>
    </source>
</evidence>
<dbReference type="EMBL" id="BPLF01000006">
    <property type="protein sequence ID" value="GIX66359.1"/>
    <property type="molecule type" value="Genomic_DNA"/>
</dbReference>
<evidence type="ECO:0000313" key="2">
    <source>
        <dbReference type="EMBL" id="GIX66359.1"/>
    </source>
</evidence>
<dbReference type="GeneID" id="94197840"/>
<dbReference type="RefSeq" id="XP_067718428.1">
    <property type="nucleotide sequence ID" value="XM_067862327.1"/>
</dbReference>
<reference evidence="2 3" key="1">
    <citation type="submission" date="2021-06" db="EMBL/GenBank/DDBJ databases">
        <title>Genome sequence of Babesia caballi.</title>
        <authorList>
            <person name="Yamagishi J."/>
            <person name="Kidaka T."/>
            <person name="Ochi A."/>
        </authorList>
    </citation>
    <scope>NUCLEOTIDE SEQUENCE [LARGE SCALE GENOMIC DNA]</scope>
    <source>
        <strain evidence="2">USDA-D6B2</strain>
    </source>
</reference>
<organism evidence="2 3">
    <name type="scientific">Babesia caballi</name>
    <dbReference type="NCBI Taxonomy" id="5871"/>
    <lineage>
        <taxon>Eukaryota</taxon>
        <taxon>Sar</taxon>
        <taxon>Alveolata</taxon>
        <taxon>Apicomplexa</taxon>
        <taxon>Aconoidasida</taxon>
        <taxon>Piroplasmida</taxon>
        <taxon>Babesiidae</taxon>
        <taxon>Babesia</taxon>
    </lineage>
</organism>
<dbReference type="GO" id="GO:0005524">
    <property type="term" value="F:ATP binding"/>
    <property type="evidence" value="ECO:0007669"/>
    <property type="project" value="UniProtKB-KW"/>
</dbReference>
<sequence length="143" mass="15693">MIHTDEIVLHQTVSLAFGVAHARNDGVVDTRESHVHGMTGKQHAGRTILNDFIAVGKDALPVELEGLDGGGGKAKSAGKQHGELHSGVPKHKNRKLKKKDFRRKGSNARGMGDVEAEFSRRDERRTASACNLQWHRKTWGDIA</sequence>
<evidence type="ECO:0000256" key="1">
    <source>
        <dbReference type="SAM" id="MobiDB-lite"/>
    </source>
</evidence>
<dbReference type="AlphaFoldDB" id="A0AAV4M686"/>
<feature type="compositionally biased region" description="Basic and acidic residues" evidence="1">
    <location>
        <begin position="117"/>
        <end position="126"/>
    </location>
</feature>
<comment type="caution">
    <text evidence="2">The sequence shown here is derived from an EMBL/GenBank/DDBJ whole genome shotgun (WGS) entry which is preliminary data.</text>
</comment>
<keyword evidence="3" id="KW-1185">Reference proteome</keyword>
<accession>A0AAV4M686</accession>